<evidence type="ECO:0000313" key="1">
    <source>
        <dbReference type="EMBL" id="OGH61273.1"/>
    </source>
</evidence>
<name>A0A1F6LPQ6_9BACT</name>
<gene>
    <name evidence="1" type="ORF">A2848_02415</name>
</gene>
<dbReference type="AlphaFoldDB" id="A0A1F6LPQ6"/>
<protein>
    <submittedName>
        <fullName evidence="1">Uncharacterized protein</fullName>
    </submittedName>
</protein>
<reference evidence="1 2" key="1">
    <citation type="journal article" date="2016" name="Nat. Commun.">
        <title>Thousands of microbial genomes shed light on interconnected biogeochemical processes in an aquifer system.</title>
        <authorList>
            <person name="Anantharaman K."/>
            <person name="Brown C.T."/>
            <person name="Hug L.A."/>
            <person name="Sharon I."/>
            <person name="Castelle C.J."/>
            <person name="Probst A.J."/>
            <person name="Thomas B.C."/>
            <person name="Singh A."/>
            <person name="Wilkins M.J."/>
            <person name="Karaoz U."/>
            <person name="Brodie E.L."/>
            <person name="Williams K.H."/>
            <person name="Hubbard S.S."/>
            <person name="Banfield J.F."/>
        </authorList>
    </citation>
    <scope>NUCLEOTIDE SEQUENCE [LARGE SCALE GENOMIC DNA]</scope>
</reference>
<proteinExistence type="predicted"/>
<evidence type="ECO:0000313" key="2">
    <source>
        <dbReference type="Proteomes" id="UP000176329"/>
    </source>
</evidence>
<organism evidence="1 2">
    <name type="scientific">Candidatus Magasanikbacteria bacterium RIFCSPHIGHO2_01_FULL_50_8</name>
    <dbReference type="NCBI Taxonomy" id="1798674"/>
    <lineage>
        <taxon>Bacteria</taxon>
        <taxon>Candidatus Magasanikiibacteriota</taxon>
    </lineage>
</organism>
<sequence length="172" mass="19614">MIAAIRYQLNKIVSTENEKNWYVPELFFRNTMPILPSELQMVAPPPTADKNYNCFLFMLGLHENASVINKTGGFIYSFFIEHLIACGELIEAQQMQEGTLVLYKNLSQNENEFTHGGILQADGSVISKWSWGPLLIHKMFAVPLAYGDTVLYYDPISKEQALHLLEKYHALL</sequence>
<comment type="caution">
    <text evidence="1">The sequence shown here is derived from an EMBL/GenBank/DDBJ whole genome shotgun (WGS) entry which is preliminary data.</text>
</comment>
<dbReference type="EMBL" id="MFPV01000042">
    <property type="protein sequence ID" value="OGH61273.1"/>
    <property type="molecule type" value="Genomic_DNA"/>
</dbReference>
<accession>A0A1F6LPQ6</accession>
<dbReference type="Proteomes" id="UP000176329">
    <property type="component" value="Unassembled WGS sequence"/>
</dbReference>